<dbReference type="SMART" id="SM01320">
    <property type="entry name" value="TRP_N"/>
    <property type="match status" value="1"/>
</dbReference>
<feature type="transmembrane region" description="Helical" evidence="7">
    <location>
        <begin position="341"/>
        <end position="366"/>
    </location>
</feature>
<dbReference type="Proteomes" id="UP000186594">
    <property type="component" value="Unassembled WGS sequence"/>
</dbReference>
<feature type="transmembrane region" description="Helical" evidence="7">
    <location>
        <begin position="568"/>
        <end position="592"/>
    </location>
</feature>
<evidence type="ECO:0000256" key="4">
    <source>
        <dbReference type="ARBA" id="ARBA00022729"/>
    </source>
</evidence>
<feature type="transmembrane region" description="Helical" evidence="7">
    <location>
        <begin position="480"/>
        <end position="500"/>
    </location>
</feature>
<feature type="signal peptide" evidence="8">
    <location>
        <begin position="1"/>
        <end position="17"/>
    </location>
</feature>
<dbReference type="OMA" id="KSYWWIF"/>
<dbReference type="PANTHER" id="PTHR31145:SF5">
    <property type="entry name" value="DUF907 DOMAIN PROTEIN (AFU_ORTHOLOGUE AFUA_2G06100)"/>
    <property type="match status" value="1"/>
</dbReference>
<comment type="similarity">
    <text evidence="2">Belongs to the transient receptor potential (TRP) ion channel family.</text>
</comment>
<evidence type="ECO:0000256" key="5">
    <source>
        <dbReference type="ARBA" id="ARBA00022989"/>
    </source>
</evidence>
<keyword evidence="6 7" id="KW-0472">Membrane</keyword>
<evidence type="ECO:0000256" key="8">
    <source>
        <dbReference type="SAM" id="SignalP"/>
    </source>
</evidence>
<evidence type="ECO:0000313" key="11">
    <source>
        <dbReference type="Proteomes" id="UP000186594"/>
    </source>
</evidence>
<keyword evidence="5 7" id="KW-1133">Transmembrane helix</keyword>
<dbReference type="Pfam" id="PF14558">
    <property type="entry name" value="TRP_N"/>
    <property type="match status" value="1"/>
</dbReference>
<dbReference type="PANTHER" id="PTHR31145">
    <property type="entry name" value="INTEGRAL MEMBRANE PROTEIN (AFU_ORTHOLOGUE AFUA_7G01610)"/>
    <property type="match status" value="1"/>
</dbReference>
<keyword evidence="3 7" id="KW-0812">Transmembrane</keyword>
<dbReference type="Pfam" id="PF06011">
    <property type="entry name" value="TRP"/>
    <property type="match status" value="1"/>
</dbReference>
<gene>
    <name evidence="10" type="ORF">NEOLI_004104</name>
</gene>
<comment type="caution">
    <text evidence="10">The sequence shown here is derived from an EMBL/GenBank/DDBJ whole genome shotgun (WGS) entry which is preliminary data.</text>
</comment>
<dbReference type="InterPro" id="IPR040241">
    <property type="entry name" value="TRP_Flc/Pkd2-like"/>
</dbReference>
<evidence type="ECO:0000256" key="6">
    <source>
        <dbReference type="ARBA" id="ARBA00023136"/>
    </source>
</evidence>
<dbReference type="GO" id="GO:0016020">
    <property type="term" value="C:membrane"/>
    <property type="evidence" value="ECO:0007669"/>
    <property type="project" value="UniProtKB-SubCell"/>
</dbReference>
<keyword evidence="11" id="KW-1185">Reference proteome</keyword>
<dbReference type="GO" id="GO:0009272">
    <property type="term" value="P:fungal-type cell wall biogenesis"/>
    <property type="evidence" value="ECO:0007669"/>
    <property type="project" value="TreeGrafter"/>
</dbReference>
<feature type="transmembrane region" description="Helical" evidence="7">
    <location>
        <begin position="536"/>
        <end position="556"/>
    </location>
</feature>
<dbReference type="EMBL" id="LXFE01000394">
    <property type="protein sequence ID" value="OLL25492.1"/>
    <property type="molecule type" value="Genomic_DNA"/>
</dbReference>
<protein>
    <submittedName>
        <fullName evidence="10">Flavin carrier protein 2</fullName>
    </submittedName>
</protein>
<evidence type="ECO:0000259" key="9">
    <source>
        <dbReference type="SMART" id="SM01320"/>
    </source>
</evidence>
<keyword evidence="4 8" id="KW-0732">Signal</keyword>
<comment type="subcellular location">
    <subcellularLocation>
        <location evidence="1">Membrane</location>
        <topology evidence="1">Multi-pass membrane protein</topology>
    </subcellularLocation>
</comment>
<organism evidence="10 11">
    <name type="scientific">Neolecta irregularis (strain DAH-3)</name>
    <dbReference type="NCBI Taxonomy" id="1198029"/>
    <lineage>
        <taxon>Eukaryota</taxon>
        <taxon>Fungi</taxon>
        <taxon>Dikarya</taxon>
        <taxon>Ascomycota</taxon>
        <taxon>Taphrinomycotina</taxon>
        <taxon>Neolectales</taxon>
        <taxon>Neolectaceae</taxon>
        <taxon>Neolecta</taxon>
    </lineage>
</organism>
<dbReference type="InterPro" id="IPR010308">
    <property type="entry name" value="TRP_C"/>
</dbReference>
<accession>A0A1U7LSH2</accession>
<proteinExistence type="inferred from homology"/>
<evidence type="ECO:0000313" key="10">
    <source>
        <dbReference type="EMBL" id="OLL25492.1"/>
    </source>
</evidence>
<dbReference type="InterPro" id="IPR032800">
    <property type="entry name" value="TRP_N"/>
</dbReference>
<feature type="transmembrane region" description="Helical" evidence="7">
    <location>
        <begin position="419"/>
        <end position="441"/>
    </location>
</feature>
<evidence type="ECO:0000256" key="3">
    <source>
        <dbReference type="ARBA" id="ARBA00022692"/>
    </source>
</evidence>
<dbReference type="OrthoDB" id="2115177at2759"/>
<sequence>MRLSNVLLLVYVTSTSAGGVLSSGPFIQCASGQNSIHISTFSISFDQDSNIATFDVEGNSDKQQNVTGSVVVTAYGKQVYTNSFDPCAADHRVAQLCPVPQGSFRAAGSVNVPANFASQIPEVTFSIPNLDGVAALSLTNINGDVVACIQSQIENGKSVAVPGVSYATFGFAAGAAIIGSVSAITGASAAVGTAGGAGAVVVTSPSVGDLVFWFQAVAFNGALSLNYPAVYRTYTQNFAWATGLVSWGTMQREIDNFRAKTGGNTAASSLDILLNTTLIYSMNTTSLTKRGLLDERDIKYSTGGSTNPSSSASSDKKGYSKIVHGLTAYAEELKVPSENTFMTVLLVFLAVIASIIVFLLLGKVILEVWAMTGHIPKKVESLRKNYWSFLSGTILRVLLVVYSTWVLFCLYQFRNGDSWAANLLAGASLAAFTGVLLFFTIRIFRVAQRARQQGGVEELYKHKPFMRKYGIFYDSYRSRFWWFFVPVILYSGVKSCFIALGDGHGIVQVGGQLACEFSMLLLLFWDRPFEGRGANIVNISISFVRITSLACLFVFVNELGFSETTTTITGVTLIAIQSTLTVILGILILMNAMMPLFRGRRKSIQEKEPTLLDKSTELDLAEKRRNSEGYVLTPTTDTFIPHSESRHALTHSLSDTTMEEYSNSYNQDHRFGR</sequence>
<evidence type="ECO:0000256" key="7">
    <source>
        <dbReference type="SAM" id="Phobius"/>
    </source>
</evidence>
<evidence type="ECO:0000256" key="2">
    <source>
        <dbReference type="ARBA" id="ARBA00010642"/>
    </source>
</evidence>
<dbReference type="GO" id="GO:0055085">
    <property type="term" value="P:transmembrane transport"/>
    <property type="evidence" value="ECO:0007669"/>
    <property type="project" value="TreeGrafter"/>
</dbReference>
<evidence type="ECO:0000256" key="1">
    <source>
        <dbReference type="ARBA" id="ARBA00004141"/>
    </source>
</evidence>
<name>A0A1U7LSH2_NEOID</name>
<reference evidence="10 11" key="1">
    <citation type="submission" date="2016-04" db="EMBL/GenBank/DDBJ databases">
        <title>Evolutionary innovation and constraint leading to complex multicellularity in the Ascomycota.</title>
        <authorList>
            <person name="Cisse O."/>
            <person name="Nguyen A."/>
            <person name="Hewitt D.A."/>
            <person name="Jedd G."/>
            <person name="Stajich J.E."/>
        </authorList>
    </citation>
    <scope>NUCLEOTIDE SEQUENCE [LARGE SCALE GENOMIC DNA]</scope>
    <source>
        <strain evidence="10 11">DAH-3</strain>
    </source>
</reference>
<feature type="transmembrane region" description="Helical" evidence="7">
    <location>
        <begin position="506"/>
        <end position="524"/>
    </location>
</feature>
<feature type="chain" id="PRO_5013115320" evidence="8">
    <location>
        <begin position="18"/>
        <end position="673"/>
    </location>
</feature>
<feature type="transmembrane region" description="Helical" evidence="7">
    <location>
        <begin position="387"/>
        <end position="413"/>
    </location>
</feature>
<dbReference type="AlphaFoldDB" id="A0A1U7LSH2"/>
<feature type="domain" description="ML-like" evidence="9">
    <location>
        <begin position="19"/>
        <end position="160"/>
    </location>
</feature>
<dbReference type="STRING" id="1198029.A0A1U7LSH2"/>